<evidence type="ECO:0000313" key="1">
    <source>
        <dbReference type="EMBL" id="RSZ65681.1"/>
    </source>
</evidence>
<evidence type="ECO:0008006" key="3">
    <source>
        <dbReference type="Google" id="ProtNLM"/>
    </source>
</evidence>
<name>A0A3R9ZFV5_9CORY</name>
<gene>
    <name evidence="1" type="ORF">EAH68_01675</name>
</gene>
<proteinExistence type="predicted"/>
<protein>
    <recommendedName>
        <fullName evidence="3">Secreted protein</fullName>
    </recommendedName>
</protein>
<dbReference type="Proteomes" id="UP000274907">
    <property type="component" value="Unassembled WGS sequence"/>
</dbReference>
<keyword evidence="2" id="KW-1185">Reference proteome</keyword>
<evidence type="ECO:0000313" key="2">
    <source>
        <dbReference type="Proteomes" id="UP000274907"/>
    </source>
</evidence>
<reference evidence="1 2" key="1">
    <citation type="submission" date="2018-12" db="EMBL/GenBank/DDBJ databases">
        <title>YIM 101343 draft genome.</title>
        <authorList>
            <person name="Chen X."/>
        </authorList>
    </citation>
    <scope>NUCLEOTIDE SEQUENCE [LARGE SCALE GENOMIC DNA]</scope>
    <source>
        <strain evidence="1 2">YIM 101343</strain>
    </source>
</reference>
<accession>A0A3R9ZFV5</accession>
<sequence length="241" mass="24284">MKEGLPVGPRARRTTVRTAAAAVALTTVTALGLSLSPATPAARAVTIPGTSIQGPLDELGRPTPQTQAQVRDLANQPWMPADLRNAILSALAFTSGVNGDGGPELPEDAPTFTQFYWPTVSGSCIGGELDAVGSAIAVPGPAEIPAPGAAAGQTAFVFTALGTAPATAEQGGMNVTWFNLNTLRQGVTPLGYHGINPDGPATLSGTADTGQGTVVAIVSGDVRTEDATCSFIPTAAIIDAR</sequence>
<comment type="caution">
    <text evidence="1">The sequence shown here is derived from an EMBL/GenBank/DDBJ whole genome shotgun (WGS) entry which is preliminary data.</text>
</comment>
<organism evidence="1 2">
    <name type="scientific">Corynebacterium hylobatis</name>
    <dbReference type="NCBI Taxonomy" id="1859290"/>
    <lineage>
        <taxon>Bacteria</taxon>
        <taxon>Bacillati</taxon>
        <taxon>Actinomycetota</taxon>
        <taxon>Actinomycetes</taxon>
        <taxon>Mycobacteriales</taxon>
        <taxon>Corynebacteriaceae</taxon>
        <taxon>Corynebacterium</taxon>
    </lineage>
</organism>
<dbReference type="AlphaFoldDB" id="A0A3R9ZFV5"/>
<dbReference type="EMBL" id="RXHJ01000002">
    <property type="protein sequence ID" value="RSZ65681.1"/>
    <property type="molecule type" value="Genomic_DNA"/>
</dbReference>
<dbReference type="OrthoDB" id="4424756at2"/>